<evidence type="ECO:0000313" key="1">
    <source>
        <dbReference type="EMBL" id="MBM7694244.1"/>
    </source>
</evidence>
<comment type="caution">
    <text evidence="1">The sequence shown here is derived from an EMBL/GenBank/DDBJ whole genome shotgun (WGS) entry which is preliminary data.</text>
</comment>
<sequence>MNDIGWMMEEDAEPEVTALAFIQQGNSVCFSLKTSLDEHNALWESNGNDENFNRSMLIRTGMNGKQQSSGY</sequence>
<organism evidence="1 2">
    <name type="scientific">Peribacillus deserti</name>
    <dbReference type="NCBI Taxonomy" id="673318"/>
    <lineage>
        <taxon>Bacteria</taxon>
        <taxon>Bacillati</taxon>
        <taxon>Bacillota</taxon>
        <taxon>Bacilli</taxon>
        <taxon>Bacillales</taxon>
        <taxon>Bacillaceae</taxon>
        <taxon>Peribacillus</taxon>
    </lineage>
</organism>
<name>A0ABS2QNB2_9BACI</name>
<reference evidence="1 2" key="1">
    <citation type="submission" date="2021-01" db="EMBL/GenBank/DDBJ databases">
        <title>Genomic Encyclopedia of Type Strains, Phase IV (KMG-IV): sequencing the most valuable type-strain genomes for metagenomic binning, comparative biology and taxonomic classification.</title>
        <authorList>
            <person name="Goeker M."/>
        </authorList>
    </citation>
    <scope>NUCLEOTIDE SEQUENCE [LARGE SCALE GENOMIC DNA]</scope>
    <source>
        <strain evidence="1 2">DSM 105482</strain>
    </source>
</reference>
<dbReference type="RefSeq" id="WP_204546218.1">
    <property type="nucleotide sequence ID" value="NZ_JAFBFI010000020.1"/>
</dbReference>
<dbReference type="EMBL" id="JAFBFI010000020">
    <property type="protein sequence ID" value="MBM7694244.1"/>
    <property type="molecule type" value="Genomic_DNA"/>
</dbReference>
<gene>
    <name evidence="1" type="ORF">JOC77_003688</name>
</gene>
<keyword evidence="2" id="KW-1185">Reference proteome</keyword>
<dbReference type="Proteomes" id="UP000823486">
    <property type="component" value="Unassembled WGS sequence"/>
</dbReference>
<proteinExistence type="predicted"/>
<protein>
    <submittedName>
        <fullName evidence="1">Uncharacterized protein</fullName>
    </submittedName>
</protein>
<accession>A0ABS2QNB2</accession>
<evidence type="ECO:0000313" key="2">
    <source>
        <dbReference type="Proteomes" id="UP000823486"/>
    </source>
</evidence>